<dbReference type="Pfam" id="PF12796">
    <property type="entry name" value="Ank_2"/>
    <property type="match status" value="1"/>
</dbReference>
<dbReference type="Gene3D" id="1.25.40.20">
    <property type="entry name" value="Ankyrin repeat-containing domain"/>
    <property type="match status" value="2"/>
</dbReference>
<dbReference type="InterPro" id="IPR036770">
    <property type="entry name" value="Ankyrin_rpt-contain_sf"/>
</dbReference>
<evidence type="ECO:0000256" key="2">
    <source>
        <dbReference type="ARBA" id="ARBA00023043"/>
    </source>
</evidence>
<keyword evidence="2 3" id="KW-0040">ANK repeat</keyword>
<protein>
    <recommendedName>
        <fullName evidence="6">Ankyrin repeat protein</fullName>
    </recommendedName>
</protein>
<accession>A0A0D2HW70</accession>
<dbReference type="RefSeq" id="XP_016615493.1">
    <property type="nucleotide sequence ID" value="XM_016768025.1"/>
</dbReference>
<dbReference type="InterPro" id="IPR002110">
    <property type="entry name" value="Ankyrin_rpt"/>
</dbReference>
<organism evidence="4 5">
    <name type="scientific">Cladophialophora bantiana (strain ATCC 10958 / CBS 173.52 / CDC B-1940 / NIH 8579)</name>
    <name type="common">Xylohypha bantiana</name>
    <dbReference type="NCBI Taxonomy" id="1442370"/>
    <lineage>
        <taxon>Eukaryota</taxon>
        <taxon>Fungi</taxon>
        <taxon>Dikarya</taxon>
        <taxon>Ascomycota</taxon>
        <taxon>Pezizomycotina</taxon>
        <taxon>Eurotiomycetes</taxon>
        <taxon>Chaetothyriomycetidae</taxon>
        <taxon>Chaetothyriales</taxon>
        <taxon>Herpotrichiellaceae</taxon>
        <taxon>Cladophialophora</taxon>
    </lineage>
</organism>
<keyword evidence="1" id="KW-0677">Repeat</keyword>
<name>A0A0D2HW70_CLAB1</name>
<dbReference type="Proteomes" id="UP000053789">
    <property type="component" value="Unassembled WGS sequence"/>
</dbReference>
<evidence type="ECO:0008006" key="6">
    <source>
        <dbReference type="Google" id="ProtNLM"/>
    </source>
</evidence>
<feature type="repeat" description="ANK" evidence="3">
    <location>
        <begin position="81"/>
        <end position="113"/>
    </location>
</feature>
<dbReference type="VEuPathDB" id="FungiDB:Z519_10308"/>
<keyword evidence="5" id="KW-1185">Reference proteome</keyword>
<dbReference type="AlphaFoldDB" id="A0A0D2HW70"/>
<dbReference type="HOGENOM" id="CLU_1805966_0_0_1"/>
<evidence type="ECO:0000313" key="5">
    <source>
        <dbReference type="Proteomes" id="UP000053789"/>
    </source>
</evidence>
<dbReference type="PROSITE" id="PS50297">
    <property type="entry name" value="ANK_REP_REGION"/>
    <property type="match status" value="1"/>
</dbReference>
<dbReference type="PROSITE" id="PS50088">
    <property type="entry name" value="ANK_REPEAT"/>
    <property type="match status" value="1"/>
</dbReference>
<gene>
    <name evidence="4" type="ORF">Z519_10308</name>
</gene>
<reference evidence="4" key="1">
    <citation type="submission" date="2015-01" db="EMBL/GenBank/DDBJ databases">
        <title>The Genome Sequence of Cladophialophora bantiana CBS 173.52.</title>
        <authorList>
            <consortium name="The Broad Institute Genomics Platform"/>
            <person name="Cuomo C."/>
            <person name="de Hoog S."/>
            <person name="Gorbushina A."/>
            <person name="Stielow B."/>
            <person name="Teixiera M."/>
            <person name="Abouelleil A."/>
            <person name="Chapman S.B."/>
            <person name="Priest M."/>
            <person name="Young S.K."/>
            <person name="Wortman J."/>
            <person name="Nusbaum C."/>
            <person name="Birren B."/>
        </authorList>
    </citation>
    <scope>NUCLEOTIDE SEQUENCE [LARGE SCALE GENOMIC DNA]</scope>
    <source>
        <strain evidence="4">CBS 173.52</strain>
    </source>
</reference>
<evidence type="ECO:0000256" key="3">
    <source>
        <dbReference type="PROSITE-ProRule" id="PRU00023"/>
    </source>
</evidence>
<dbReference type="PANTHER" id="PTHR24198">
    <property type="entry name" value="ANKYRIN REPEAT AND PROTEIN KINASE DOMAIN-CONTAINING PROTEIN"/>
    <property type="match status" value="1"/>
</dbReference>
<evidence type="ECO:0000256" key="1">
    <source>
        <dbReference type="ARBA" id="ARBA00022737"/>
    </source>
</evidence>
<proteinExistence type="predicted"/>
<dbReference type="OrthoDB" id="1577640at2759"/>
<dbReference type="GeneID" id="27703236"/>
<sequence length="143" mass="15789">MNHEEVMEALVDAGADVNAQQKGGFCARASIIRAYEKVKSLVDAGANVNSQDNRYQPSALHLNVVMIHVDAGANIDAQDREGTTPLIEASRMGDDKVMKILADAGVKVEALHEDYDRAIIEAWHHGHYKVVKILFRKGRLSMH</sequence>
<evidence type="ECO:0000313" key="4">
    <source>
        <dbReference type="EMBL" id="KIW88824.1"/>
    </source>
</evidence>
<dbReference type="PANTHER" id="PTHR24198:SF165">
    <property type="entry name" value="ANKYRIN REPEAT-CONTAINING PROTEIN-RELATED"/>
    <property type="match status" value="1"/>
</dbReference>
<dbReference type="SUPFAM" id="SSF48403">
    <property type="entry name" value="Ankyrin repeat"/>
    <property type="match status" value="1"/>
</dbReference>
<dbReference type="EMBL" id="KN846997">
    <property type="protein sequence ID" value="KIW88824.1"/>
    <property type="molecule type" value="Genomic_DNA"/>
</dbReference>